<dbReference type="AlphaFoldDB" id="K1S9A7"/>
<feature type="non-terminal residue" evidence="1">
    <location>
        <position position="1"/>
    </location>
</feature>
<feature type="non-terminal residue" evidence="1">
    <location>
        <position position="255"/>
    </location>
</feature>
<proteinExistence type="predicted"/>
<reference evidence="1" key="1">
    <citation type="journal article" date="2013" name="Environ. Microbiol.">
        <title>Microbiota from the distal guts of lean and obese adolescents exhibit partial functional redundancy besides clear differences in community structure.</title>
        <authorList>
            <person name="Ferrer M."/>
            <person name="Ruiz A."/>
            <person name="Lanza F."/>
            <person name="Haange S.B."/>
            <person name="Oberbach A."/>
            <person name="Till H."/>
            <person name="Bargiela R."/>
            <person name="Campoy C."/>
            <person name="Segura M.T."/>
            <person name="Richter M."/>
            <person name="von Bergen M."/>
            <person name="Seifert J."/>
            <person name="Suarez A."/>
        </authorList>
    </citation>
    <scope>NUCLEOTIDE SEQUENCE</scope>
</reference>
<accession>K1S9A7</accession>
<dbReference type="EMBL" id="AJWZ01011810">
    <property type="protein sequence ID" value="EKC44026.1"/>
    <property type="molecule type" value="Genomic_DNA"/>
</dbReference>
<gene>
    <name evidence="1" type="ORF">OBE_17694</name>
</gene>
<organism evidence="1">
    <name type="scientific">human gut metagenome</name>
    <dbReference type="NCBI Taxonomy" id="408170"/>
    <lineage>
        <taxon>unclassified sequences</taxon>
        <taxon>metagenomes</taxon>
        <taxon>organismal metagenomes</taxon>
    </lineage>
</organism>
<protein>
    <submittedName>
        <fullName evidence="1">Uncharacterized protein</fullName>
    </submittedName>
</protein>
<comment type="caution">
    <text evidence="1">The sequence shown here is derived from an EMBL/GenBank/DDBJ whole genome shotgun (WGS) entry which is preliminary data.</text>
</comment>
<sequence>QSYLPYTGKNGNTLTMKVQVNEGYGLKSITVNGYTINATAALNNPDYNVTYDEATRTYTHTTKPIDQAWNVVMDFEEQYTVSFVDQKDRALGSIPAVNGTTIPEEKFTEMQAKTDAQKEGNEIFLTWVDKADGNAAYNKNTIITKNNLVLKPVYRKNAGNGGHIENGSDGSILAADDFAIHLRDLQNLTADNVKDEKYANVTAFDKDGAKVTAQVTVDADELAALKTKSAGTYRNALTFTYIRQWEPKGDGHSGS</sequence>
<evidence type="ECO:0000313" key="1">
    <source>
        <dbReference type="EMBL" id="EKC44026.1"/>
    </source>
</evidence>
<name>K1S9A7_9ZZZZ</name>